<proteinExistence type="predicted"/>
<feature type="compositionally biased region" description="Basic and acidic residues" evidence="2">
    <location>
        <begin position="926"/>
        <end position="939"/>
    </location>
</feature>
<dbReference type="EMBL" id="CAMXCT020000558">
    <property type="protein sequence ID" value="CAL1133843.1"/>
    <property type="molecule type" value="Genomic_DNA"/>
</dbReference>
<evidence type="ECO:0000259" key="4">
    <source>
        <dbReference type="PROSITE" id="PS50994"/>
    </source>
</evidence>
<feature type="domain" description="GATA-type" evidence="3">
    <location>
        <begin position="74"/>
        <end position="96"/>
    </location>
</feature>
<dbReference type="SUPFAM" id="SSF56672">
    <property type="entry name" value="DNA/RNA polymerases"/>
    <property type="match status" value="1"/>
</dbReference>
<comment type="caution">
    <text evidence="5">The sequence shown here is derived from an EMBL/GenBank/DDBJ whole genome shotgun (WGS) entry which is preliminary data.</text>
</comment>
<dbReference type="InterPro" id="IPR001584">
    <property type="entry name" value="Integrase_cat-core"/>
</dbReference>
<feature type="region of interest" description="Disordered" evidence="2">
    <location>
        <begin position="2076"/>
        <end position="2100"/>
    </location>
</feature>
<dbReference type="Gene3D" id="3.30.420.10">
    <property type="entry name" value="Ribonuclease H-like superfamily/Ribonuclease H"/>
    <property type="match status" value="1"/>
</dbReference>
<dbReference type="InterPro" id="IPR000679">
    <property type="entry name" value="Znf_GATA"/>
</dbReference>
<evidence type="ECO:0000313" key="6">
    <source>
        <dbReference type="EMBL" id="CAL1133843.1"/>
    </source>
</evidence>
<feature type="domain" description="Integrase catalytic" evidence="4">
    <location>
        <begin position="1605"/>
        <end position="1777"/>
    </location>
</feature>
<name>A0A9P1BY73_9DINO</name>
<keyword evidence="1" id="KW-0863">Zinc-finger</keyword>
<dbReference type="EMBL" id="CAMXCT010000558">
    <property type="protein sequence ID" value="CAI3980468.1"/>
    <property type="molecule type" value="Genomic_DNA"/>
</dbReference>
<feature type="region of interest" description="Disordered" evidence="2">
    <location>
        <begin position="1"/>
        <end position="24"/>
    </location>
</feature>
<sequence>MDDSWEQHSWHSGNESSAVDGVNNQDDAETIAGYDALSVDPYRSHGFDVEDDESSSTMPSLTNGYTGPQYLWLCRACESPDWRRNLTGGWSCNRCGHDVFYDAFRASTFRSQAGRWTYVPDGHPTSSDLIPPPPVSPFVKHGDPGPPAAHEFHEAQAESETATIDPCVDPDTLLPRPSRRQRRAARRTDELQPGVSHDAKVCHSPQVQRPSKEPVRPKEPGTTGNVPASPFDNRGLHGKGFGLGKSNAGSDQPSTKNAAWRDSMLKDLHSLVSKDKEPKEWSPAKGPHPGVKFRGGTPPQPPQWTATKGDLQAFQRWERKLTVWRRQIASYLPANESAMLLYVQLQGEAAEELEHCDIERVDSASGVEYILETLRSSLMVKGIYLKRKFLDDFERLQRRNGETVKAFCNRYHRVERSLLSVGINTGNMYDAESAGARHLDRLRLGIDAQRLILVATGQSLRYQDIKDAAEIQFPEHRQTPPVVYTRDFDRDDRGDRPAGAKDSNGKGNATNRSNTSAKGNQKGKPNHASAFVKKTYVTEDGNAPEDEKEEITAENEVDESHEPNAEYDEENGEQPVPNEAEDEDGECDDVWGELQEAARCLTVTARRLQGITLARKFSGGKTIAQRKAESHCAVCGQKGHWQGDAACSATPSKGSNPKGDGKSSKQSASPAATTYKPAGKKVMQVRHPDGSRRSVSFDDDVQKESFGTYFTYMVNQPVADIHQVFGASAQQFSEVLVLDTACQKSCCSSMWLDEKKSILNMYGLRIRTTPNREPFEFGHGPPQFSHEHALIPTCFDFKENHMMLLGASVISTTNNIPFLASSTLMSNKLKMVLNLPDQEAYIGLLDITVPICKVAGHLALYINQFPECAAKSNIWGVYHKMCHDPDLDSDLLFVNADGSSKPKFVDHDHCADEQGPSSTMAVQLEEDGRNSETCRDATSKSHGASSEISDPSEKVADVPGPNGHGGNRSHRAKGQGTMQTRDDAALRQQARQFRQVPPLREEVGVVPRGRKVERSTYAKAALAAIAIVLNGIYVPGEGSSSNLGTDRYAFDSNGPSLHSHIEELCEFSKSFSSSSAGPGHRQEGKQEGSQTEGFNQETLGNAGRGGGGTLGRKLGVRLGTPQQVNMKKGTQAWLTGHLRNVSKIYNNETKVYDSLMNHAKRETKGSKVDLLEVFAGSANVTIRAWKHGLSALEPIDQQYNLDLNNAADQETLWQVVHKFRPLLILVAWPCTRWSQFNENLNYADRLEELEQLRDEIDRPLVKLGTALMRHQHQSGRFFLGENPLRSRIWKEPDVDEVSNLPGVLTVQCDAGAYGAETHDGFPVIKAHRWITNSEEIAEELQRKLTPEQKQFTKAIEGVDTAQSGCYCDGLADAILRGLAREAKLLDPLKFAKPHKIYYMHPSTDEQRWKQILNEIEKRFANTYKKPFILGVADPLHKEVEQLVPWQLERVQASWTPISRRFPTDLAYTHRGAVLLLNNDKIMIEHEDLSEVTYPKQRYVEPVRIGLHFYGYAPGDELQDRQQLEAKEDDDTPQKVPGIATEIWFEGAGNALKPELKRSLARLHANMGHPPKEELIRMLAASNSLSSSVLTGIETLRCGSCLRMSLPKKPPISSTNAIAASQFGDRLQSDVVYIRTLTQNVPVLGILDEFTNYLVAHTLDDRQPSTTLKMLKQLWYHPLGLPHHITVDPDTTFLGENEDWHHRYGIEYDIIPAEEHWRIAKIERRNALMRTLVERLVDHHGITSKEALDEAIAAATFSLNSSTYTHGRSPFQAVFGRIPRPLGDLVSDEKVLITSPNKDEYQLRPELLRAEAITTLMQVSASQAVRRGLLRKTRPQQELHQLQPGQTVAYWRWQGRARQHKRGSWSLGRFLAYDPDRKSCWIQVGRTSTKVGIGQLRLGTGWETWTPSQEDIKLLKDAEANISKGLLEDQQGDPAGEEEATLLDEEIFNFRPIQERANTMSRTPSRAPADEAKPKQRPAIDNTTEQPNLPLQLDQTTNQEQAQLEPLPQAASEPLPQLPMKRAASTPAEALITKFQHFDDGSMAPTPLTWDGSPEACYPASKKQVFYQAYLNSKQRRLEMPNIPEPSRPDLDSPSDEELTVSNDRGMSRQEMKQMDREIPWRQILQQGDDTFWKYVDAAVDEYNGWLEWNGIKPVSPEDAAKIRADPKQRHRIMKARAAYRDKNRGVPPLRPKCRVVIIGCGDPDLKQLSRDSPTPSRISELLIVCIASAGANRSFNNDGCLWKMVLLDAQKAFLQGEQDASERSGPIYMESPRDAILTAANAYPSPLYQITGNCYGLSNAPRTWYKKVDKDLLNYRFKRHSLDRCCYYFVNDDGMLTCVLIVHVDDFMLVYNTEKFNIDDLLKLFRWGSIVYVSLEQPGEYRGKEITMQKDANGKISYKISQQKFIEAMDGGQVGKDRLKGDPQLSPEELGELRSVIGSLQWLSGQTRPDLAAVASLCHHGAKSQIQDLQKAYEAITYAKSTKELGIVFPAVPLNKGTTILAYGDASWCNAANYTSKFGVIIVLCPPQVSEQTCQALVIDWKSGRMQRVARSTLAAEAHAADEAADRACYANYHISELLHNQPSFKCGMKMPMKQATDAKSLYDCLTSENPSTLEKRSMVSIRSVQQAMSPKEVHWIPTTLMHCDGLTKIDQKLQQTLTKWCQRPWCQIREELSERRLFDGQQRPV</sequence>
<dbReference type="InterPro" id="IPR043502">
    <property type="entry name" value="DNA/RNA_pol_sf"/>
</dbReference>
<dbReference type="Proteomes" id="UP001152797">
    <property type="component" value="Unassembled WGS sequence"/>
</dbReference>
<feature type="compositionally biased region" description="Basic and acidic residues" evidence="2">
    <location>
        <begin position="686"/>
        <end position="696"/>
    </location>
</feature>
<dbReference type="SUPFAM" id="SSF53098">
    <property type="entry name" value="Ribonuclease H-like"/>
    <property type="match status" value="1"/>
</dbReference>
<feature type="region of interest" description="Disordered" evidence="2">
    <location>
        <begin position="471"/>
        <end position="587"/>
    </location>
</feature>
<feature type="compositionally biased region" description="Basic and acidic residues" evidence="2">
    <location>
        <begin position="210"/>
        <end position="219"/>
    </location>
</feature>
<feature type="region of interest" description="Disordered" evidence="2">
    <location>
        <begin position="142"/>
        <end position="257"/>
    </location>
</feature>
<accession>A0A9P1BY73</accession>
<feature type="region of interest" description="Disordered" evidence="2">
    <location>
        <begin position="1952"/>
        <end position="1988"/>
    </location>
</feature>
<dbReference type="GO" id="GO:0015074">
    <property type="term" value="P:DNA integration"/>
    <property type="evidence" value="ECO:0007669"/>
    <property type="project" value="InterPro"/>
</dbReference>
<evidence type="ECO:0000259" key="3">
    <source>
        <dbReference type="PROSITE" id="PS50114"/>
    </source>
</evidence>
<feature type="compositionally biased region" description="Basic and acidic residues" evidence="2">
    <location>
        <begin position="486"/>
        <end position="499"/>
    </location>
</feature>
<dbReference type="GO" id="GO:0043565">
    <property type="term" value="F:sequence-specific DNA binding"/>
    <property type="evidence" value="ECO:0007669"/>
    <property type="project" value="InterPro"/>
</dbReference>
<evidence type="ECO:0008006" key="8">
    <source>
        <dbReference type="Google" id="ProtNLM"/>
    </source>
</evidence>
<evidence type="ECO:0000256" key="1">
    <source>
        <dbReference type="PROSITE-ProRule" id="PRU00094"/>
    </source>
</evidence>
<dbReference type="OrthoDB" id="428549at2759"/>
<dbReference type="PROSITE" id="PS50994">
    <property type="entry name" value="INTEGRASE"/>
    <property type="match status" value="1"/>
</dbReference>
<organism evidence="5">
    <name type="scientific">Cladocopium goreaui</name>
    <dbReference type="NCBI Taxonomy" id="2562237"/>
    <lineage>
        <taxon>Eukaryota</taxon>
        <taxon>Sar</taxon>
        <taxon>Alveolata</taxon>
        <taxon>Dinophyceae</taxon>
        <taxon>Suessiales</taxon>
        <taxon>Symbiodiniaceae</taxon>
        <taxon>Cladocopium</taxon>
    </lineage>
</organism>
<dbReference type="Pfam" id="PF07727">
    <property type="entry name" value="RVT_2"/>
    <property type="match status" value="1"/>
</dbReference>
<dbReference type="InterPro" id="IPR036397">
    <property type="entry name" value="RNaseH_sf"/>
</dbReference>
<keyword evidence="1" id="KW-0862">Zinc</keyword>
<feature type="compositionally biased region" description="Polar residues" evidence="2">
    <location>
        <begin position="1087"/>
        <end position="1097"/>
    </location>
</feature>
<feature type="region of interest" description="Disordered" evidence="2">
    <location>
        <begin position="1070"/>
        <end position="1114"/>
    </location>
</feature>
<feature type="compositionally biased region" description="Polar residues" evidence="2">
    <location>
        <begin position="247"/>
        <end position="257"/>
    </location>
</feature>
<protein>
    <recommendedName>
        <fullName evidence="8">Integrase catalytic domain-containing protein</fullName>
    </recommendedName>
</protein>
<evidence type="ECO:0000256" key="2">
    <source>
        <dbReference type="SAM" id="MobiDB-lite"/>
    </source>
</evidence>
<dbReference type="GO" id="GO:0008270">
    <property type="term" value="F:zinc ion binding"/>
    <property type="evidence" value="ECO:0007669"/>
    <property type="project" value="UniProtKB-KW"/>
</dbReference>
<feature type="region of interest" description="Disordered" evidence="2">
    <location>
        <begin position="274"/>
        <end position="304"/>
    </location>
</feature>
<keyword evidence="1" id="KW-0479">Metal-binding</keyword>
<reference evidence="5" key="1">
    <citation type="submission" date="2022-10" db="EMBL/GenBank/DDBJ databases">
        <authorList>
            <person name="Chen Y."/>
            <person name="Dougan E. K."/>
            <person name="Chan C."/>
            <person name="Rhodes N."/>
            <person name="Thang M."/>
        </authorList>
    </citation>
    <scope>NUCLEOTIDE SEQUENCE</scope>
</reference>
<dbReference type="PROSITE" id="PS50114">
    <property type="entry name" value="GATA_ZN_FINGER_2"/>
    <property type="match status" value="1"/>
</dbReference>
<keyword evidence="7" id="KW-1185">Reference proteome</keyword>
<gene>
    <name evidence="5" type="ORF">C1SCF055_LOCUS8336</name>
</gene>
<feature type="region of interest" description="Disordered" evidence="2">
    <location>
        <begin position="644"/>
        <end position="696"/>
    </location>
</feature>
<feature type="region of interest" description="Disordered" evidence="2">
    <location>
        <begin position="923"/>
        <end position="983"/>
    </location>
</feature>
<reference evidence="6" key="2">
    <citation type="submission" date="2024-04" db="EMBL/GenBank/DDBJ databases">
        <authorList>
            <person name="Chen Y."/>
            <person name="Shah S."/>
            <person name="Dougan E. K."/>
            <person name="Thang M."/>
            <person name="Chan C."/>
        </authorList>
    </citation>
    <scope>NUCLEOTIDE SEQUENCE [LARGE SCALE GENOMIC DNA]</scope>
</reference>
<feature type="compositionally biased region" description="Acidic residues" evidence="2">
    <location>
        <begin position="542"/>
        <end position="557"/>
    </location>
</feature>
<evidence type="ECO:0000313" key="7">
    <source>
        <dbReference type="Proteomes" id="UP001152797"/>
    </source>
</evidence>
<feature type="compositionally biased region" description="Polar residues" evidence="2">
    <location>
        <begin position="940"/>
        <end position="949"/>
    </location>
</feature>
<feature type="compositionally biased region" description="Polar residues" evidence="2">
    <location>
        <begin position="505"/>
        <end position="519"/>
    </location>
</feature>
<dbReference type="InterPro" id="IPR013103">
    <property type="entry name" value="RVT_2"/>
</dbReference>
<evidence type="ECO:0000313" key="5">
    <source>
        <dbReference type="EMBL" id="CAI3980468.1"/>
    </source>
</evidence>
<feature type="compositionally biased region" description="Polar residues" evidence="2">
    <location>
        <begin position="10"/>
        <end position="24"/>
    </location>
</feature>
<dbReference type="InterPro" id="IPR012337">
    <property type="entry name" value="RNaseH-like_sf"/>
</dbReference>
<dbReference type="GO" id="GO:0006355">
    <property type="term" value="P:regulation of DNA-templated transcription"/>
    <property type="evidence" value="ECO:0007669"/>
    <property type="project" value="InterPro"/>
</dbReference>
<dbReference type="EMBL" id="CAMXCT030000558">
    <property type="protein sequence ID" value="CAL4767780.1"/>
    <property type="molecule type" value="Genomic_DNA"/>
</dbReference>